<evidence type="ECO:0000256" key="2">
    <source>
        <dbReference type="ARBA" id="ARBA00006916"/>
    </source>
</evidence>
<dbReference type="GO" id="GO:0005730">
    <property type="term" value="C:nucleolus"/>
    <property type="evidence" value="ECO:0007669"/>
    <property type="project" value="UniProtKB-SubCell"/>
</dbReference>
<feature type="compositionally biased region" description="Acidic residues" evidence="8">
    <location>
        <begin position="184"/>
        <end position="199"/>
    </location>
</feature>
<keyword evidence="5" id="KW-0698">rRNA processing</keyword>
<dbReference type="InterPro" id="IPR050786">
    <property type="entry name" value="EFG1_rRNA-proc"/>
</dbReference>
<dbReference type="OrthoDB" id="47732at2759"/>
<dbReference type="InterPro" id="IPR019310">
    <property type="entry name" value="Efg1"/>
</dbReference>
<dbReference type="AlphaFoldDB" id="T0Q238"/>
<dbReference type="GO" id="GO:0000462">
    <property type="term" value="P:maturation of SSU-rRNA from tricistronic rRNA transcript (SSU-rRNA, 5.8S rRNA, LSU-rRNA)"/>
    <property type="evidence" value="ECO:0007669"/>
    <property type="project" value="TreeGrafter"/>
</dbReference>
<evidence type="ECO:0000313" key="10">
    <source>
        <dbReference type="Proteomes" id="UP000030762"/>
    </source>
</evidence>
<keyword evidence="10" id="KW-1185">Reference proteome</keyword>
<evidence type="ECO:0000256" key="5">
    <source>
        <dbReference type="ARBA" id="ARBA00022552"/>
    </source>
</evidence>
<organism evidence="9 10">
    <name type="scientific">Saprolegnia diclina (strain VS20)</name>
    <dbReference type="NCBI Taxonomy" id="1156394"/>
    <lineage>
        <taxon>Eukaryota</taxon>
        <taxon>Sar</taxon>
        <taxon>Stramenopiles</taxon>
        <taxon>Oomycota</taxon>
        <taxon>Saprolegniomycetes</taxon>
        <taxon>Saprolegniales</taxon>
        <taxon>Saprolegniaceae</taxon>
        <taxon>Saprolegnia</taxon>
    </lineage>
</organism>
<keyword evidence="7" id="KW-0539">Nucleus</keyword>
<dbReference type="Pfam" id="PF10153">
    <property type="entry name" value="Efg1"/>
    <property type="match status" value="1"/>
</dbReference>
<evidence type="ECO:0000256" key="6">
    <source>
        <dbReference type="ARBA" id="ARBA00023054"/>
    </source>
</evidence>
<evidence type="ECO:0000256" key="3">
    <source>
        <dbReference type="ARBA" id="ARBA00018689"/>
    </source>
</evidence>
<dbReference type="GeneID" id="19954422"/>
<dbReference type="STRING" id="1156394.T0Q238"/>
<evidence type="ECO:0000313" key="9">
    <source>
        <dbReference type="EMBL" id="EQC28616.1"/>
    </source>
</evidence>
<sequence>MAPTAGTILRLKKAGAKPKKKTLSLKNKLRNLERLLKKDTLPEDIRTAKTQELADLQAQVETKLQQETEREISLKYRKVKFFDRRRVMRTLKKLKAQITATRTKALEEAYEAAKKDMMYIFYYPKGEKYINLFAEKTKKQHSDDELARQGELKEAAIKAYKAQKSHADFDNYCFCDAKESSAAESDEENAKDEDNDDDTAASKKMKQPKRKLAEAKHKSKRRKQHETNVQVVADTEGNVATGDDDDFFM</sequence>
<dbReference type="InParanoid" id="T0Q238"/>
<name>T0Q238_SAPDV</name>
<dbReference type="VEuPathDB" id="FungiDB:SDRG_13695"/>
<reference evidence="9 10" key="1">
    <citation type="submission" date="2012-04" db="EMBL/GenBank/DDBJ databases">
        <title>The Genome Sequence of Saprolegnia declina VS20.</title>
        <authorList>
            <consortium name="The Broad Institute Genome Sequencing Platform"/>
            <person name="Russ C."/>
            <person name="Nusbaum C."/>
            <person name="Tyler B."/>
            <person name="van West P."/>
            <person name="Dieguez-Uribeondo J."/>
            <person name="de Bruijn I."/>
            <person name="Tripathy S."/>
            <person name="Jiang R."/>
            <person name="Young S.K."/>
            <person name="Zeng Q."/>
            <person name="Gargeya S."/>
            <person name="Fitzgerald M."/>
            <person name="Haas B."/>
            <person name="Abouelleil A."/>
            <person name="Alvarado L."/>
            <person name="Arachchi H.M."/>
            <person name="Berlin A."/>
            <person name="Chapman S.B."/>
            <person name="Goldberg J."/>
            <person name="Griggs A."/>
            <person name="Gujja S."/>
            <person name="Hansen M."/>
            <person name="Howarth C."/>
            <person name="Imamovic A."/>
            <person name="Larimer J."/>
            <person name="McCowen C."/>
            <person name="Montmayeur A."/>
            <person name="Murphy C."/>
            <person name="Neiman D."/>
            <person name="Pearson M."/>
            <person name="Priest M."/>
            <person name="Roberts A."/>
            <person name="Saif S."/>
            <person name="Shea T."/>
            <person name="Sisk P."/>
            <person name="Sykes S."/>
            <person name="Wortman J."/>
            <person name="Nusbaum C."/>
            <person name="Birren B."/>
        </authorList>
    </citation>
    <scope>NUCLEOTIDE SEQUENCE [LARGE SCALE GENOMIC DNA]</scope>
    <source>
        <strain evidence="9 10">VS20</strain>
    </source>
</reference>
<evidence type="ECO:0000256" key="7">
    <source>
        <dbReference type="ARBA" id="ARBA00023242"/>
    </source>
</evidence>
<accession>T0Q238</accession>
<proteinExistence type="inferred from homology"/>
<dbReference type="eggNOG" id="KOG4484">
    <property type="taxonomic scope" value="Eukaryota"/>
</dbReference>
<comment type="subcellular location">
    <subcellularLocation>
        <location evidence="1">Nucleus</location>
        <location evidence="1">Nucleolus</location>
    </subcellularLocation>
</comment>
<comment type="similarity">
    <text evidence="2">Belongs to the EFG1 family.</text>
</comment>
<evidence type="ECO:0000256" key="8">
    <source>
        <dbReference type="SAM" id="MobiDB-lite"/>
    </source>
</evidence>
<gene>
    <name evidence="9" type="ORF">SDRG_13695</name>
</gene>
<dbReference type="PANTHER" id="PTHR33911:SF1">
    <property type="entry name" value="RRNA-PROCESSING PROTEIN EFG1"/>
    <property type="match status" value="1"/>
</dbReference>
<evidence type="ECO:0000256" key="4">
    <source>
        <dbReference type="ARBA" id="ARBA00019827"/>
    </source>
</evidence>
<dbReference type="GO" id="GO:0030688">
    <property type="term" value="C:preribosome, small subunit precursor"/>
    <property type="evidence" value="ECO:0007669"/>
    <property type="project" value="TreeGrafter"/>
</dbReference>
<evidence type="ECO:0000256" key="1">
    <source>
        <dbReference type="ARBA" id="ARBA00004604"/>
    </source>
</evidence>
<dbReference type="EMBL" id="JH767193">
    <property type="protein sequence ID" value="EQC28616.1"/>
    <property type="molecule type" value="Genomic_DNA"/>
</dbReference>
<dbReference type="PANTHER" id="PTHR33911">
    <property type="entry name" value="RRNA-PROCESSING PROTEIN EFG1"/>
    <property type="match status" value="1"/>
</dbReference>
<dbReference type="RefSeq" id="XP_008618013.1">
    <property type="nucleotide sequence ID" value="XM_008619791.1"/>
</dbReference>
<feature type="region of interest" description="Disordered" evidence="8">
    <location>
        <begin position="183"/>
        <end position="249"/>
    </location>
</feature>
<keyword evidence="6" id="KW-0175">Coiled coil</keyword>
<dbReference type="OMA" id="KCMEEGT"/>
<protein>
    <recommendedName>
        <fullName evidence="3">rRNA-processing protein EFG1</fullName>
    </recommendedName>
    <alternativeName>
        <fullName evidence="4">rRNA-processing protein efg1</fullName>
    </alternativeName>
</protein>
<dbReference type="Proteomes" id="UP000030762">
    <property type="component" value="Unassembled WGS sequence"/>
</dbReference>